<accession>A0A2P2JJ26</accession>
<dbReference type="AlphaFoldDB" id="A0A2P2JJ26"/>
<proteinExistence type="predicted"/>
<dbReference type="EMBL" id="GGEC01013007">
    <property type="protein sequence ID" value="MBW93490.1"/>
    <property type="molecule type" value="Transcribed_RNA"/>
</dbReference>
<organism evidence="1">
    <name type="scientific">Rhizophora mucronata</name>
    <name type="common">Asiatic mangrove</name>
    <dbReference type="NCBI Taxonomy" id="61149"/>
    <lineage>
        <taxon>Eukaryota</taxon>
        <taxon>Viridiplantae</taxon>
        <taxon>Streptophyta</taxon>
        <taxon>Embryophyta</taxon>
        <taxon>Tracheophyta</taxon>
        <taxon>Spermatophyta</taxon>
        <taxon>Magnoliopsida</taxon>
        <taxon>eudicotyledons</taxon>
        <taxon>Gunneridae</taxon>
        <taxon>Pentapetalae</taxon>
        <taxon>rosids</taxon>
        <taxon>fabids</taxon>
        <taxon>Malpighiales</taxon>
        <taxon>Rhizophoraceae</taxon>
        <taxon>Rhizophora</taxon>
    </lineage>
</organism>
<name>A0A2P2JJ26_RHIMU</name>
<sequence>MRSCPLCSSLPLLLLVALPVWRGWHLLIVLDLGTY</sequence>
<evidence type="ECO:0000313" key="1">
    <source>
        <dbReference type="EMBL" id="MBW93490.1"/>
    </source>
</evidence>
<protein>
    <submittedName>
        <fullName evidence="1">Uncharacterized protein MANES_04G023700</fullName>
    </submittedName>
</protein>
<reference evidence="1" key="1">
    <citation type="submission" date="2018-02" db="EMBL/GenBank/DDBJ databases">
        <title>Rhizophora mucronata_Transcriptome.</title>
        <authorList>
            <person name="Meera S.P."/>
            <person name="Sreeshan A."/>
            <person name="Augustine A."/>
        </authorList>
    </citation>
    <scope>NUCLEOTIDE SEQUENCE</scope>
    <source>
        <tissue evidence="1">Leaf</tissue>
    </source>
</reference>